<feature type="transmembrane region" description="Helical" evidence="1">
    <location>
        <begin position="12"/>
        <end position="31"/>
    </location>
</feature>
<dbReference type="EMBL" id="SMLW01000413">
    <property type="protein sequence ID" value="MTI24437.1"/>
    <property type="molecule type" value="Genomic_DNA"/>
</dbReference>
<keyword evidence="1" id="KW-1133">Transmembrane helix</keyword>
<evidence type="ECO:0008006" key="4">
    <source>
        <dbReference type="Google" id="ProtNLM"/>
    </source>
</evidence>
<accession>A0ABW9RK19</accession>
<sequence length="156" mass="17753">MKKIDLVSGRLFPWYFQLAGGLVLITGIAYFQSHLLLSLALFLISILVFTGYSGIEIDPQAKTYRPYYSFLFLKTGKRTRYAGIDRIYINANQVSQRVFTAHTNSSTTFKNVDFDAYIKFNNGVKEYIMTKRDKNALINKLKSVAEALDTPLVDNS</sequence>
<proteinExistence type="predicted"/>
<evidence type="ECO:0000313" key="2">
    <source>
        <dbReference type="EMBL" id="MTI24437.1"/>
    </source>
</evidence>
<protein>
    <recommendedName>
        <fullName evidence="4">PrgI family protein</fullName>
    </recommendedName>
</protein>
<feature type="transmembrane region" description="Helical" evidence="1">
    <location>
        <begin position="37"/>
        <end position="55"/>
    </location>
</feature>
<comment type="caution">
    <text evidence="2">The sequence shown here is derived from an EMBL/GenBank/DDBJ whole genome shotgun (WGS) entry which is preliminary data.</text>
</comment>
<name>A0ABW9RK19_9BACT</name>
<reference evidence="2 3" key="1">
    <citation type="submission" date="2019-02" db="EMBL/GenBank/DDBJ databases">
        <authorList>
            <person name="Goldberg S.R."/>
            <person name="Haltli B.A."/>
            <person name="Correa H."/>
            <person name="Russell K.G."/>
        </authorList>
    </citation>
    <scope>NUCLEOTIDE SEQUENCE [LARGE SCALE GENOMIC DNA]</scope>
    <source>
        <strain evidence="2 3">JCM 16186</strain>
    </source>
</reference>
<evidence type="ECO:0000256" key="1">
    <source>
        <dbReference type="SAM" id="Phobius"/>
    </source>
</evidence>
<gene>
    <name evidence="2" type="ORF">E1163_05710</name>
</gene>
<dbReference type="Proteomes" id="UP000798808">
    <property type="component" value="Unassembled WGS sequence"/>
</dbReference>
<organism evidence="2 3">
    <name type="scientific">Fulvivirga kasyanovii</name>
    <dbReference type="NCBI Taxonomy" id="396812"/>
    <lineage>
        <taxon>Bacteria</taxon>
        <taxon>Pseudomonadati</taxon>
        <taxon>Bacteroidota</taxon>
        <taxon>Cytophagia</taxon>
        <taxon>Cytophagales</taxon>
        <taxon>Fulvivirgaceae</taxon>
        <taxon>Fulvivirga</taxon>
    </lineage>
</organism>
<keyword evidence="1" id="KW-0472">Membrane</keyword>
<keyword evidence="3" id="KW-1185">Reference proteome</keyword>
<evidence type="ECO:0000313" key="3">
    <source>
        <dbReference type="Proteomes" id="UP000798808"/>
    </source>
</evidence>
<dbReference type="RefSeq" id="WP_155170407.1">
    <property type="nucleotide sequence ID" value="NZ_BAAAFL010000003.1"/>
</dbReference>
<keyword evidence="1" id="KW-0812">Transmembrane</keyword>